<evidence type="ECO:0000313" key="1">
    <source>
        <dbReference type="EMBL" id="PZE18265.1"/>
    </source>
</evidence>
<dbReference type="Gene3D" id="2.40.160.20">
    <property type="match status" value="1"/>
</dbReference>
<proteinExistence type="predicted"/>
<protein>
    <submittedName>
        <fullName evidence="1">Uncharacterized protein</fullName>
    </submittedName>
</protein>
<name>A0A2W1NFK6_9FLAO</name>
<dbReference type="OrthoDB" id="1119072at2"/>
<comment type="caution">
    <text evidence="1">The sequence shown here is derived from an EMBL/GenBank/DDBJ whole genome shotgun (WGS) entry which is preliminary data.</text>
</comment>
<dbReference type="Proteomes" id="UP000249248">
    <property type="component" value="Unassembled WGS sequence"/>
</dbReference>
<organism evidence="1 2">
    <name type="scientific">Putridiphycobacter roseus</name>
    <dbReference type="NCBI Taxonomy" id="2219161"/>
    <lineage>
        <taxon>Bacteria</taxon>
        <taxon>Pseudomonadati</taxon>
        <taxon>Bacteroidota</taxon>
        <taxon>Flavobacteriia</taxon>
        <taxon>Flavobacteriales</taxon>
        <taxon>Crocinitomicaceae</taxon>
        <taxon>Putridiphycobacter</taxon>
    </lineage>
</organism>
<evidence type="ECO:0000313" key="2">
    <source>
        <dbReference type="Proteomes" id="UP000249248"/>
    </source>
</evidence>
<sequence>MNSVLKPRIGIGTGTVAYFGEIQQYQSGFSSTVNRMGGNVTLNAPLTQAFNLEFLAVYGKVSANERTLTRNLNFESRVRMASVSLQYNFYPFFDPTRSFFNPYVGIGFSTFEFLSKTDLYDANGQKYYYWTDGSIMNLAQNDPGANNAKPLIRDYTYETDLREQNIDSLGKYKEQSFAIPISFGVEFHMTPRVDFRIGATLNYTFTDLLDNISVAGSGERKGDARNDFILYSNIGISYDLEKLKKEDEDEFLTEEELLALYDRTDWDSDGVIDALDDCFATPLEALVNEFGCPLDTDEDGVPDYFDEEVTPKGNYVNQYGVTITEAEFLRIQQLLIDSTGLAYGFEEDFLRVDFKNDKGQIVKTKGRGEDGNKSYVVIVGKEHKSISANDLHQYLGYTDFETVTKGDTVYYVLGKYEFIEDAVAAKTSLENQGVVVDEIGKETRNNSDFKAINTEVVDKIEKINIAAGKPLPEYNESKPSFRVKLGTFDTPINADSIYRGIENITFAKGQDGKVRYYAGVYDSYKDAKTLSRTLVEKKGIVENEVVAYQDQKRISLKEAGVLFLPNSYDESKEIASFVEPRPLDTIPKRDKPKIDPASINYQILLGSFENEIPIDVIQKFLSIGGVQPIKEKDGTTKYYSKKVNTLKEAEDLLKEYQGYQLTDPSIKVLYKGKYLTLEEFEKKQ</sequence>
<dbReference type="SUPFAM" id="SSF103647">
    <property type="entry name" value="TSP type-3 repeat"/>
    <property type="match status" value="1"/>
</dbReference>
<dbReference type="GO" id="GO:0005509">
    <property type="term" value="F:calcium ion binding"/>
    <property type="evidence" value="ECO:0007669"/>
    <property type="project" value="InterPro"/>
</dbReference>
<dbReference type="RefSeq" id="WP_111061166.1">
    <property type="nucleotide sequence ID" value="NZ_JBHUCU010000007.1"/>
</dbReference>
<dbReference type="EMBL" id="QKSB01000001">
    <property type="protein sequence ID" value="PZE18265.1"/>
    <property type="molecule type" value="Genomic_DNA"/>
</dbReference>
<gene>
    <name evidence="1" type="ORF">DNU06_00065</name>
</gene>
<accession>A0A2W1NFK6</accession>
<dbReference type="AlphaFoldDB" id="A0A2W1NFK6"/>
<keyword evidence="2" id="KW-1185">Reference proteome</keyword>
<reference evidence="1 2" key="1">
    <citation type="submission" date="2018-06" db="EMBL/GenBank/DDBJ databases">
        <title>The draft genome sequence of Crocinitomix sp. SM1701.</title>
        <authorList>
            <person name="Zhang X."/>
        </authorList>
    </citation>
    <scope>NUCLEOTIDE SEQUENCE [LARGE SCALE GENOMIC DNA]</scope>
    <source>
        <strain evidence="1 2">SM1701</strain>
    </source>
</reference>
<dbReference type="InterPro" id="IPR028974">
    <property type="entry name" value="TSP_type-3_rpt"/>
</dbReference>